<feature type="domain" description="Aminoacyl-tRNA synthetase class II (D/K/N)" evidence="6">
    <location>
        <begin position="6"/>
        <end position="39"/>
    </location>
</feature>
<organism evidence="7">
    <name type="scientific">marine metagenome</name>
    <dbReference type="NCBI Taxonomy" id="408172"/>
    <lineage>
        <taxon>unclassified sequences</taxon>
        <taxon>metagenomes</taxon>
        <taxon>ecological metagenomes</taxon>
    </lineage>
</organism>
<evidence type="ECO:0000256" key="4">
    <source>
        <dbReference type="ARBA" id="ARBA00022917"/>
    </source>
</evidence>
<keyword evidence="5" id="KW-0030">Aminoacyl-tRNA synthetase</keyword>
<evidence type="ECO:0000313" key="7">
    <source>
        <dbReference type="EMBL" id="SVD72102.1"/>
    </source>
</evidence>
<dbReference type="Pfam" id="PF00152">
    <property type="entry name" value="tRNA-synt_2"/>
    <property type="match status" value="1"/>
</dbReference>
<evidence type="ECO:0000259" key="6">
    <source>
        <dbReference type="Pfam" id="PF00152"/>
    </source>
</evidence>
<keyword evidence="2" id="KW-0547">Nucleotide-binding</keyword>
<keyword evidence="1" id="KW-0436">Ligase</keyword>
<sequence length="40" mass="4589">VHELPRDAFEWYLDLRKYGSVPHAGFGMGIERVVAWLCGL</sequence>
<proteinExistence type="predicted"/>
<evidence type="ECO:0000256" key="2">
    <source>
        <dbReference type="ARBA" id="ARBA00022741"/>
    </source>
</evidence>
<keyword evidence="3" id="KW-0067">ATP-binding</keyword>
<name>A0A382XLV4_9ZZZZ</name>
<dbReference type="InterPro" id="IPR004364">
    <property type="entry name" value="Aa-tRNA-synt_II"/>
</dbReference>
<protein>
    <recommendedName>
        <fullName evidence="6">Aminoacyl-tRNA synthetase class II (D/K/N) domain-containing protein</fullName>
    </recommendedName>
</protein>
<feature type="non-terminal residue" evidence="7">
    <location>
        <position position="40"/>
    </location>
</feature>
<gene>
    <name evidence="7" type="ORF">METZ01_LOCUS424956</name>
</gene>
<accession>A0A382XLV4</accession>
<evidence type="ECO:0000256" key="1">
    <source>
        <dbReference type="ARBA" id="ARBA00022598"/>
    </source>
</evidence>
<evidence type="ECO:0000256" key="5">
    <source>
        <dbReference type="ARBA" id="ARBA00023146"/>
    </source>
</evidence>
<evidence type="ECO:0000256" key="3">
    <source>
        <dbReference type="ARBA" id="ARBA00022840"/>
    </source>
</evidence>
<dbReference type="EMBL" id="UINC01168855">
    <property type="protein sequence ID" value="SVD72102.1"/>
    <property type="molecule type" value="Genomic_DNA"/>
</dbReference>
<dbReference type="PANTHER" id="PTHR22594">
    <property type="entry name" value="ASPARTYL/LYSYL-TRNA SYNTHETASE"/>
    <property type="match status" value="1"/>
</dbReference>
<dbReference type="Gene3D" id="3.30.930.10">
    <property type="entry name" value="Bira Bifunctional Protein, Domain 2"/>
    <property type="match status" value="1"/>
</dbReference>
<dbReference type="GO" id="GO:0004812">
    <property type="term" value="F:aminoacyl-tRNA ligase activity"/>
    <property type="evidence" value="ECO:0007669"/>
    <property type="project" value="UniProtKB-KW"/>
</dbReference>
<dbReference type="SUPFAM" id="SSF55681">
    <property type="entry name" value="Class II aaRS and biotin synthetases"/>
    <property type="match status" value="1"/>
</dbReference>
<dbReference type="GO" id="GO:0006421">
    <property type="term" value="P:asparaginyl-tRNA aminoacylation"/>
    <property type="evidence" value="ECO:0007669"/>
    <property type="project" value="TreeGrafter"/>
</dbReference>
<keyword evidence="4" id="KW-0648">Protein biosynthesis</keyword>
<dbReference type="GO" id="GO:0005524">
    <property type="term" value="F:ATP binding"/>
    <property type="evidence" value="ECO:0007669"/>
    <property type="project" value="UniProtKB-KW"/>
</dbReference>
<feature type="non-terminal residue" evidence="7">
    <location>
        <position position="1"/>
    </location>
</feature>
<dbReference type="AlphaFoldDB" id="A0A382XLV4"/>
<reference evidence="7" key="1">
    <citation type="submission" date="2018-05" db="EMBL/GenBank/DDBJ databases">
        <authorList>
            <person name="Lanie J.A."/>
            <person name="Ng W.-L."/>
            <person name="Kazmierczak K.M."/>
            <person name="Andrzejewski T.M."/>
            <person name="Davidsen T.M."/>
            <person name="Wayne K.J."/>
            <person name="Tettelin H."/>
            <person name="Glass J.I."/>
            <person name="Rusch D."/>
            <person name="Podicherti R."/>
            <person name="Tsui H.-C.T."/>
            <person name="Winkler M.E."/>
        </authorList>
    </citation>
    <scope>NUCLEOTIDE SEQUENCE</scope>
</reference>
<dbReference type="InterPro" id="IPR045864">
    <property type="entry name" value="aa-tRNA-synth_II/BPL/LPL"/>
</dbReference>
<dbReference type="PANTHER" id="PTHR22594:SF34">
    <property type="entry name" value="ASPARAGINE--TRNA LIGASE, MITOCHONDRIAL-RELATED"/>
    <property type="match status" value="1"/>
</dbReference>